<evidence type="ECO:0000313" key="4">
    <source>
        <dbReference type="WBParaSite" id="PgR049_g010_t02"/>
    </source>
</evidence>
<accession>A0A915BQ87</accession>
<feature type="compositionally biased region" description="Low complexity" evidence="1">
    <location>
        <begin position="472"/>
        <end position="486"/>
    </location>
</feature>
<evidence type="ECO:0000256" key="1">
    <source>
        <dbReference type="SAM" id="MobiDB-lite"/>
    </source>
</evidence>
<dbReference type="InterPro" id="IPR013783">
    <property type="entry name" value="Ig-like_fold"/>
</dbReference>
<feature type="domain" description="Cep192/Spd-2-like" evidence="2">
    <location>
        <begin position="495"/>
        <end position="595"/>
    </location>
</feature>
<evidence type="ECO:0000259" key="2">
    <source>
        <dbReference type="Pfam" id="PF22073"/>
    </source>
</evidence>
<protein>
    <submittedName>
        <fullName evidence="4 5">MSP domain-containing protein</fullName>
    </submittedName>
</protein>
<name>A0A915BQ87_PARUN</name>
<organism evidence="3 4">
    <name type="scientific">Parascaris univalens</name>
    <name type="common">Nematode worm</name>
    <dbReference type="NCBI Taxonomy" id="6257"/>
    <lineage>
        <taxon>Eukaryota</taxon>
        <taxon>Metazoa</taxon>
        <taxon>Ecdysozoa</taxon>
        <taxon>Nematoda</taxon>
        <taxon>Chromadorea</taxon>
        <taxon>Rhabditida</taxon>
        <taxon>Spirurina</taxon>
        <taxon>Ascaridomorpha</taxon>
        <taxon>Ascaridoidea</taxon>
        <taxon>Ascarididae</taxon>
        <taxon>Parascaris</taxon>
    </lineage>
</organism>
<feature type="compositionally biased region" description="Polar residues" evidence="1">
    <location>
        <begin position="444"/>
        <end position="462"/>
    </location>
</feature>
<proteinExistence type="predicted"/>
<evidence type="ECO:0000313" key="5">
    <source>
        <dbReference type="WBParaSite" id="PgR049_g010_t04"/>
    </source>
</evidence>
<evidence type="ECO:0000313" key="3">
    <source>
        <dbReference type="Proteomes" id="UP000887569"/>
    </source>
</evidence>
<reference evidence="4 5" key="1">
    <citation type="submission" date="2022-11" db="UniProtKB">
        <authorList>
            <consortium name="WormBaseParasite"/>
        </authorList>
    </citation>
    <scope>IDENTIFICATION</scope>
</reference>
<dbReference type="Pfam" id="PF22073">
    <property type="entry name" value="Cep192_D4"/>
    <property type="match status" value="1"/>
</dbReference>
<dbReference type="WBParaSite" id="PgR049_g010_t02">
    <property type="protein sequence ID" value="PgR049_g010_t02"/>
    <property type="gene ID" value="PgR049_g010"/>
</dbReference>
<dbReference type="Gene3D" id="2.60.40.10">
    <property type="entry name" value="Immunoglobulins"/>
    <property type="match status" value="1"/>
</dbReference>
<feature type="region of interest" description="Disordered" evidence="1">
    <location>
        <begin position="444"/>
        <end position="488"/>
    </location>
</feature>
<sequence length="679" mass="75524">MDILRLQEDDFNDDGDDDLLNGGDAESIYDGDFSFHESEIDEDFAKRSTSDNANQAHSELVQKQENFHPSIPIGRLETIHEESRILSDDVDEREGSRCSSRERPQRANLAKAICKNDEESVQFVKADSEFWKRDEEEFKKGTILERNDWRFNRTHQLKEYSWEPSIVDSTPPIPSVDGNRLIKLCENVNGTTERNDAHLEVSNSMKNSQRCEERAQQSSVEERHVVGAVEENQHVPKMSTPYAEKDTTRGHLHDLSRDCASLSAISLATDPITPIAARRRFPNNLDSRKVAFLEPRRSGAPMPVVNEEEALLSSSAIDRALSENSVETMNDTQLIAALNKARKRTEGIFKVPDLPKYHSRTQGDLTSMRSRKTRDRVAEPLKSNTAIVNAETEANDLLVTLGSKSLTKTALSASRALQKQNSENILAAGGDAYIENRSQIAQPTKYSAKETSNVTAPPNQQRFDSKANRALPSASSSFSFPTSSSTRGNDGKHCLGCDTSAVWFGCTEVNCPVIQTIRLTNMLSASLFLTISLQSKNEAFQLKETGSIMLKRKEEFYLHITFKPPAAAYFKNVIRIAVRNIERTSYSIPVTGAGGTAVLVVQEHGDMSRMRDGSFVLTTSSATNVPIELANVGVRDAFAFISVIDANTKQPMGGVKVLPTDRAVIQRRQKQELMMSSSE</sequence>
<dbReference type="InterPro" id="IPR054090">
    <property type="entry name" value="Cep192_Spd-2-like_dom"/>
</dbReference>
<feature type="region of interest" description="Disordered" evidence="1">
    <location>
        <begin position="1"/>
        <end position="25"/>
    </location>
</feature>
<dbReference type="AlphaFoldDB" id="A0A915BQ87"/>
<feature type="compositionally biased region" description="Acidic residues" evidence="1">
    <location>
        <begin position="9"/>
        <end position="19"/>
    </location>
</feature>
<dbReference type="Proteomes" id="UP000887569">
    <property type="component" value="Unplaced"/>
</dbReference>
<keyword evidence="3" id="KW-1185">Reference proteome</keyword>
<dbReference type="WBParaSite" id="PgR049_g010_t04">
    <property type="protein sequence ID" value="PgR049_g010_t04"/>
    <property type="gene ID" value="PgR049_g010"/>
</dbReference>